<reference evidence="1" key="1">
    <citation type="journal article" date="2023" name="G3 (Bethesda)">
        <title>A reference genome for the long-term kleptoplast-retaining sea slug Elysia crispata morphotype clarki.</title>
        <authorList>
            <person name="Eastman K.E."/>
            <person name="Pendleton A.L."/>
            <person name="Shaikh M.A."/>
            <person name="Suttiyut T."/>
            <person name="Ogas R."/>
            <person name="Tomko P."/>
            <person name="Gavelis G."/>
            <person name="Widhalm J.R."/>
            <person name="Wisecaver J.H."/>
        </authorList>
    </citation>
    <scope>NUCLEOTIDE SEQUENCE</scope>
    <source>
        <strain evidence="1">ECLA1</strain>
    </source>
</reference>
<dbReference type="EMBL" id="JAWDGP010007160">
    <property type="protein sequence ID" value="KAK3729029.1"/>
    <property type="molecule type" value="Genomic_DNA"/>
</dbReference>
<evidence type="ECO:0000313" key="2">
    <source>
        <dbReference type="Proteomes" id="UP001283361"/>
    </source>
</evidence>
<organism evidence="1 2">
    <name type="scientific">Elysia crispata</name>
    <name type="common">lettuce slug</name>
    <dbReference type="NCBI Taxonomy" id="231223"/>
    <lineage>
        <taxon>Eukaryota</taxon>
        <taxon>Metazoa</taxon>
        <taxon>Spiralia</taxon>
        <taxon>Lophotrochozoa</taxon>
        <taxon>Mollusca</taxon>
        <taxon>Gastropoda</taxon>
        <taxon>Heterobranchia</taxon>
        <taxon>Euthyneura</taxon>
        <taxon>Panpulmonata</taxon>
        <taxon>Sacoglossa</taxon>
        <taxon>Placobranchoidea</taxon>
        <taxon>Plakobranchidae</taxon>
        <taxon>Elysia</taxon>
    </lineage>
</organism>
<protein>
    <submittedName>
        <fullName evidence="1">Uncharacterized protein</fullName>
    </submittedName>
</protein>
<name>A0AAE0Y132_9GAST</name>
<dbReference type="AlphaFoldDB" id="A0AAE0Y132"/>
<keyword evidence="2" id="KW-1185">Reference proteome</keyword>
<proteinExistence type="predicted"/>
<sequence>MVMMVTRLQLQQMRQDRDEPAWTSAARIKSQASVCQCDVKCTCGVNVLYSDQMIQDTLIVSLADDDIHLDVLGHVTLQHHPFHRG</sequence>
<comment type="caution">
    <text evidence="1">The sequence shown here is derived from an EMBL/GenBank/DDBJ whole genome shotgun (WGS) entry which is preliminary data.</text>
</comment>
<dbReference type="Proteomes" id="UP001283361">
    <property type="component" value="Unassembled WGS sequence"/>
</dbReference>
<gene>
    <name evidence="1" type="ORF">RRG08_005402</name>
</gene>
<evidence type="ECO:0000313" key="1">
    <source>
        <dbReference type="EMBL" id="KAK3729029.1"/>
    </source>
</evidence>
<accession>A0AAE0Y132</accession>